<proteinExistence type="predicted"/>
<evidence type="ECO:0000313" key="3">
    <source>
        <dbReference type="EMBL" id="MFD2546715.1"/>
    </source>
</evidence>
<keyword evidence="4" id="KW-1185">Reference proteome</keyword>
<organism evidence="3 4">
    <name type="scientific">Sphingobacterium suaedae</name>
    <dbReference type="NCBI Taxonomy" id="1686402"/>
    <lineage>
        <taxon>Bacteria</taxon>
        <taxon>Pseudomonadati</taxon>
        <taxon>Bacteroidota</taxon>
        <taxon>Sphingobacteriia</taxon>
        <taxon>Sphingobacteriales</taxon>
        <taxon>Sphingobacteriaceae</taxon>
        <taxon>Sphingobacterium</taxon>
    </lineage>
</organism>
<protein>
    <submittedName>
        <fullName evidence="3">NAD(+)--rifampin ADP-ribosyltransferase</fullName>
    </submittedName>
</protein>
<dbReference type="Proteomes" id="UP001597545">
    <property type="component" value="Unassembled WGS sequence"/>
</dbReference>
<reference evidence="4" key="1">
    <citation type="journal article" date="2019" name="Int. J. Syst. Evol. Microbiol.">
        <title>The Global Catalogue of Microorganisms (GCM) 10K type strain sequencing project: providing services to taxonomists for standard genome sequencing and annotation.</title>
        <authorList>
            <consortium name="The Broad Institute Genomics Platform"/>
            <consortium name="The Broad Institute Genome Sequencing Center for Infectious Disease"/>
            <person name="Wu L."/>
            <person name="Ma J."/>
        </authorList>
    </citation>
    <scope>NUCLEOTIDE SEQUENCE [LARGE SCALE GENOMIC DNA]</scope>
    <source>
        <strain evidence="4">KCTC 42662</strain>
    </source>
</reference>
<accession>A0ABW5KFS0</accession>
<name>A0ABW5KFS0_9SPHI</name>
<feature type="region of interest" description="Disordered" evidence="1">
    <location>
        <begin position="81"/>
        <end position="106"/>
    </location>
</feature>
<dbReference type="Gene3D" id="3.20.170.40">
    <property type="entry name" value="Rifampin ADP-ribosyltransferase domain"/>
    <property type="match status" value="1"/>
</dbReference>
<dbReference type="Pfam" id="PF12120">
    <property type="entry name" value="Arr-ms"/>
    <property type="match status" value="1"/>
</dbReference>
<dbReference type="NCBIfam" id="NF033144">
    <property type="entry name" value="rifampin_ARR"/>
    <property type="match status" value="1"/>
</dbReference>
<feature type="domain" description="Rifampin ADP-ribosyltransferase" evidence="2">
    <location>
        <begin position="20"/>
        <end position="118"/>
    </location>
</feature>
<sequence length="146" mass="16485">MEDSMRMEREEVGNISGDRFYHGTKADLQIGDYLTAGFKSNYHPEVVMNHVYFTALINGAGLAAELAPGDKPPRVYIVEPTGNFEDDPNVTDKKFPGNPTRSYRSKEPLKITGEVVDWIRLTPTELQEWRNKISALKNNSQAEIIN</sequence>
<dbReference type="RefSeq" id="WP_380903165.1">
    <property type="nucleotide sequence ID" value="NZ_JBHUEG010000007.1"/>
</dbReference>
<dbReference type="InterPro" id="IPR038611">
    <property type="entry name" value="Arr_sf"/>
</dbReference>
<evidence type="ECO:0000256" key="1">
    <source>
        <dbReference type="SAM" id="MobiDB-lite"/>
    </source>
</evidence>
<comment type="caution">
    <text evidence="3">The sequence shown here is derived from an EMBL/GenBank/DDBJ whole genome shotgun (WGS) entry which is preliminary data.</text>
</comment>
<evidence type="ECO:0000313" key="4">
    <source>
        <dbReference type="Proteomes" id="UP001597545"/>
    </source>
</evidence>
<evidence type="ECO:0000259" key="2">
    <source>
        <dbReference type="Pfam" id="PF12120"/>
    </source>
</evidence>
<dbReference type="EMBL" id="JBHULR010000003">
    <property type="protein sequence ID" value="MFD2546715.1"/>
    <property type="molecule type" value="Genomic_DNA"/>
</dbReference>
<dbReference type="InterPro" id="IPR021975">
    <property type="entry name" value="Rifampin_Arr"/>
</dbReference>
<gene>
    <name evidence="3" type="primary">arr</name>
    <name evidence="3" type="ORF">ACFSR5_03540</name>
</gene>